<evidence type="ECO:0000313" key="2">
    <source>
        <dbReference type="Proteomes" id="UP000830835"/>
    </source>
</evidence>
<name>A0ABT0C8Y4_THEVL</name>
<accession>A0ABT0C8Y4</accession>
<dbReference type="Proteomes" id="UP000830835">
    <property type="component" value="Unassembled WGS sequence"/>
</dbReference>
<proteinExistence type="predicted"/>
<protein>
    <submittedName>
        <fullName evidence="1">Rpn family recombination-promoting nuclease/putative transposase</fullName>
    </submittedName>
</protein>
<keyword evidence="2" id="KW-1185">Reference proteome</keyword>
<comment type="caution">
    <text evidence="1">The sequence shown here is derived from an EMBL/GenBank/DDBJ whole genome shotgun (WGS) entry which is preliminary data.</text>
</comment>
<dbReference type="EMBL" id="JAFIRA010000008">
    <property type="protein sequence ID" value="MCJ2542251.1"/>
    <property type="molecule type" value="Genomic_DNA"/>
</dbReference>
<reference evidence="1" key="1">
    <citation type="submission" date="2021-02" db="EMBL/GenBank/DDBJ databases">
        <title>The CRISPR/cas machinery reduction and long-range gene transfer in the hot spring cyanobacterium Synechococcus.</title>
        <authorList>
            <person name="Dvorak P."/>
            <person name="Jahodarova E."/>
            <person name="Hasler P."/>
            <person name="Poulickova A."/>
        </authorList>
    </citation>
    <scope>NUCLEOTIDE SEQUENCE</scope>
    <source>
        <strain evidence="1">Rupite</strain>
    </source>
</reference>
<sequence>MAYDDPTGRPEDDNVCKYLVELFPDTFAEWLLGSPVPWVQLQPTELSSKPI</sequence>
<evidence type="ECO:0000313" key="1">
    <source>
        <dbReference type="EMBL" id="MCJ2542251.1"/>
    </source>
</evidence>
<gene>
    <name evidence="1" type="ORF">JX360_04915</name>
</gene>
<organism evidence="1 2">
    <name type="scientific">Thermostichus vulcanus str. 'Rupite'</name>
    <dbReference type="NCBI Taxonomy" id="2813851"/>
    <lineage>
        <taxon>Bacteria</taxon>
        <taxon>Bacillati</taxon>
        <taxon>Cyanobacteriota</taxon>
        <taxon>Cyanophyceae</taxon>
        <taxon>Thermostichales</taxon>
        <taxon>Thermostichaceae</taxon>
        <taxon>Thermostichus</taxon>
    </lineage>
</organism>
<dbReference type="RefSeq" id="WP_244349484.1">
    <property type="nucleotide sequence ID" value="NZ_JAFIRA010000008.1"/>
</dbReference>